<dbReference type="PANTHER" id="PTHR44757:SF2">
    <property type="entry name" value="BIOFILM ARCHITECTURE MAINTENANCE PROTEIN MBAA"/>
    <property type="match status" value="1"/>
</dbReference>
<dbReference type="PANTHER" id="PTHR44757">
    <property type="entry name" value="DIGUANYLATE CYCLASE DGCP"/>
    <property type="match status" value="1"/>
</dbReference>
<dbReference type="Pfam" id="PF05231">
    <property type="entry name" value="MASE1"/>
    <property type="match status" value="1"/>
</dbReference>
<dbReference type="InterPro" id="IPR013656">
    <property type="entry name" value="PAS_4"/>
</dbReference>
<dbReference type="InterPro" id="IPR000160">
    <property type="entry name" value="GGDEF_dom"/>
</dbReference>
<dbReference type="SUPFAM" id="SSF55073">
    <property type="entry name" value="Nucleotide cyclase"/>
    <property type="match status" value="1"/>
</dbReference>
<dbReference type="Gene3D" id="3.30.70.270">
    <property type="match status" value="1"/>
</dbReference>
<dbReference type="CDD" id="cd00130">
    <property type="entry name" value="PAS"/>
    <property type="match status" value="1"/>
</dbReference>
<dbReference type="PROSITE" id="PS50112">
    <property type="entry name" value="PAS"/>
    <property type="match status" value="1"/>
</dbReference>
<dbReference type="InterPro" id="IPR000014">
    <property type="entry name" value="PAS"/>
</dbReference>
<feature type="transmembrane region" description="Helical" evidence="7">
    <location>
        <begin position="170"/>
        <end position="191"/>
    </location>
</feature>
<dbReference type="InterPro" id="IPR052155">
    <property type="entry name" value="Biofilm_reg_signaling"/>
</dbReference>
<keyword evidence="5 7" id="KW-0472">Membrane</keyword>
<keyword evidence="6" id="KW-0175">Coiled coil</keyword>
<dbReference type="InterPro" id="IPR007895">
    <property type="entry name" value="MASE1"/>
</dbReference>
<dbReference type="Gene3D" id="3.30.450.20">
    <property type="entry name" value="PAS domain"/>
    <property type="match status" value="2"/>
</dbReference>
<keyword evidence="3 7" id="KW-0812">Transmembrane</keyword>
<dbReference type="PROSITE" id="PS50883">
    <property type="entry name" value="EAL"/>
    <property type="match status" value="1"/>
</dbReference>
<dbReference type="InterPro" id="IPR043128">
    <property type="entry name" value="Rev_trsase/Diguanyl_cyclase"/>
</dbReference>
<dbReference type="SUPFAM" id="SSF55785">
    <property type="entry name" value="PYP-like sensor domain (PAS domain)"/>
    <property type="match status" value="2"/>
</dbReference>
<evidence type="ECO:0000256" key="4">
    <source>
        <dbReference type="ARBA" id="ARBA00022989"/>
    </source>
</evidence>
<keyword evidence="4 7" id="KW-1133">Transmembrane helix</keyword>
<sequence>MLNSGDHLRSFSQLGKLYAADNDGLARAFAVAIIFGIVSYLSISYTQNVDRIATIWPANGIALAAVILAKRPWRRHQILFLCFIANIVANIVAHRELATNIGFALTNTLETYVAFRIINFKESKPSEFRSLRFLMSFSIAAIASSTIAAIAAAFVAAATYEAATLHVFTSWFLADLLGLLTVTPAIIRLRLARTAPSSMASSWEVYALFTALAITMVLVVGLSERYLAFLIMPVLVLIACRLGPNATSAATLLMSAVVLICTAIGLQSAEQLSHLAVFTDVQMTQLLILTAFLTVMPLAETIDSQSRLQERLSAEIALRDGLNDHLQTQEQAISEQKAELEKMHNRLKEAIEILPEGIVILDADNRYVAWNKKYAQIYHRAIDTIVVGGSLEEAVRIGLERQMYPEAFGREEAWLAERLKNLRTPALPHEQLLDDGRCYLIEECRTSEGGLISLRIDITEMKQREASIRLLFENNPLPMFVVSRDKMAILAVNNAAVSHYGYSRRDFSRLSLREIQSGDLILPFESSVQHIGQTDDPQSFKHYRRDGRSMEVEVYVRPLVHEGRDALLIAAIDVTERRKADRKAAYMARHDALTSLPNRHLLAERMQLAMARAKRGDRMALLLLDLDNFKVVNDTLGHAAGDELLQVMADRLTKTLRETDTVARLGGDEFAVLIVDLDHPSSATKLAERLISILSEPVRIGTKDVICGGSVGIAMAPDHSCDPIELFRLADLALYAAKEDQRGTYRLFERELDAKVKARNLLETEVRDAINNNEFELHYQPIFCVQTMTAVGAEALLRWRHPRLGLASPADFIPIAEEIGMIADLGAKVLRQACKEAMAWPDQTSVSVNVSAIELEAESFVDTVKTALAESGLPSHRLIIEVTESTIMKDVQLATHILRQVCDLGVEIAMDDFGTGYSSLSSLTKVPFQKIKIDRSFVRDLAISMEARAILSTIVELARTLGMRTTAEGVETAEQFEIVKDYGCTLAQGFLFQKAQPADVIREILRAEPDTRQNAA</sequence>
<dbReference type="Pfam" id="PF12860">
    <property type="entry name" value="PAS_7"/>
    <property type="match status" value="1"/>
</dbReference>
<keyword evidence="2" id="KW-1003">Cell membrane</keyword>
<dbReference type="Proteomes" id="UP000199423">
    <property type="component" value="Unassembled WGS sequence"/>
</dbReference>
<keyword evidence="12" id="KW-1185">Reference proteome</keyword>
<dbReference type="Gene3D" id="3.20.20.450">
    <property type="entry name" value="EAL domain"/>
    <property type="match status" value="1"/>
</dbReference>
<dbReference type="EMBL" id="FPCH01000001">
    <property type="protein sequence ID" value="SFV29030.1"/>
    <property type="molecule type" value="Genomic_DNA"/>
</dbReference>
<reference evidence="12" key="1">
    <citation type="submission" date="2016-10" db="EMBL/GenBank/DDBJ databases">
        <authorList>
            <person name="Varghese N."/>
            <person name="Submissions S."/>
        </authorList>
    </citation>
    <scope>NUCLEOTIDE SEQUENCE [LARGE SCALE GENOMIC DNA]</scope>
    <source>
        <strain evidence="12">DSM 1565</strain>
    </source>
</reference>
<comment type="subcellular location">
    <subcellularLocation>
        <location evidence="1">Cell membrane</location>
        <topology evidence="1">Multi-pass membrane protein</topology>
    </subcellularLocation>
</comment>
<evidence type="ECO:0000313" key="12">
    <source>
        <dbReference type="Proteomes" id="UP000199423"/>
    </source>
</evidence>
<feature type="domain" description="PAS" evidence="8">
    <location>
        <begin position="464"/>
        <end position="507"/>
    </location>
</feature>
<accession>A0A1I7N2Y1</accession>
<feature type="transmembrane region" description="Helical" evidence="7">
    <location>
        <begin position="131"/>
        <end position="158"/>
    </location>
</feature>
<dbReference type="SUPFAM" id="SSF141868">
    <property type="entry name" value="EAL domain-like"/>
    <property type="match status" value="1"/>
</dbReference>
<evidence type="ECO:0000259" key="8">
    <source>
        <dbReference type="PROSITE" id="PS50112"/>
    </source>
</evidence>
<dbReference type="NCBIfam" id="TIGR00229">
    <property type="entry name" value="sensory_box"/>
    <property type="match status" value="1"/>
</dbReference>
<dbReference type="RefSeq" id="WP_210186949.1">
    <property type="nucleotide sequence ID" value="NZ_FPCH01000001.1"/>
</dbReference>
<feature type="transmembrane region" description="Helical" evidence="7">
    <location>
        <begin position="25"/>
        <end position="45"/>
    </location>
</feature>
<evidence type="ECO:0000256" key="6">
    <source>
        <dbReference type="SAM" id="Coils"/>
    </source>
</evidence>
<evidence type="ECO:0000256" key="3">
    <source>
        <dbReference type="ARBA" id="ARBA00022692"/>
    </source>
</evidence>
<dbReference type="GO" id="GO:0005886">
    <property type="term" value="C:plasma membrane"/>
    <property type="evidence" value="ECO:0007669"/>
    <property type="project" value="UniProtKB-SubCell"/>
</dbReference>
<feature type="transmembrane region" description="Helical" evidence="7">
    <location>
        <begin position="51"/>
        <end position="69"/>
    </location>
</feature>
<evidence type="ECO:0000259" key="10">
    <source>
        <dbReference type="PROSITE" id="PS50887"/>
    </source>
</evidence>
<name>A0A1I7N2Y1_9HYPH</name>
<dbReference type="Pfam" id="PF00563">
    <property type="entry name" value="EAL"/>
    <property type="match status" value="1"/>
</dbReference>
<dbReference type="Pfam" id="PF00990">
    <property type="entry name" value="GGDEF"/>
    <property type="match status" value="1"/>
</dbReference>
<dbReference type="InterPro" id="IPR035965">
    <property type="entry name" value="PAS-like_dom_sf"/>
</dbReference>
<evidence type="ECO:0000259" key="9">
    <source>
        <dbReference type="PROSITE" id="PS50883"/>
    </source>
</evidence>
<evidence type="ECO:0000313" key="11">
    <source>
        <dbReference type="EMBL" id="SFV29030.1"/>
    </source>
</evidence>
<evidence type="ECO:0000256" key="7">
    <source>
        <dbReference type="SAM" id="Phobius"/>
    </source>
</evidence>
<dbReference type="AlphaFoldDB" id="A0A1I7N2Y1"/>
<feature type="transmembrane region" description="Helical" evidence="7">
    <location>
        <begin position="226"/>
        <end position="243"/>
    </location>
</feature>
<dbReference type="SMART" id="SM00267">
    <property type="entry name" value="GGDEF"/>
    <property type="match status" value="1"/>
</dbReference>
<dbReference type="InterPro" id="IPR035919">
    <property type="entry name" value="EAL_sf"/>
</dbReference>
<gene>
    <name evidence="11" type="ORF">SAMN04488557_1154</name>
</gene>
<organism evidence="11 12">
    <name type="scientific">Hyphomicrobium facile</name>
    <dbReference type="NCBI Taxonomy" id="51670"/>
    <lineage>
        <taxon>Bacteria</taxon>
        <taxon>Pseudomonadati</taxon>
        <taxon>Pseudomonadota</taxon>
        <taxon>Alphaproteobacteria</taxon>
        <taxon>Hyphomicrobiales</taxon>
        <taxon>Hyphomicrobiaceae</taxon>
        <taxon>Hyphomicrobium</taxon>
    </lineage>
</organism>
<dbReference type="SMART" id="SM00091">
    <property type="entry name" value="PAS"/>
    <property type="match status" value="2"/>
</dbReference>
<protein>
    <submittedName>
        <fullName evidence="11">PAS domain S-box-containing protein/diguanylate cyclase (GGDEF) domain-containing protein</fullName>
    </submittedName>
</protein>
<feature type="transmembrane region" description="Helical" evidence="7">
    <location>
        <begin position="203"/>
        <end position="220"/>
    </location>
</feature>
<evidence type="ECO:0000256" key="2">
    <source>
        <dbReference type="ARBA" id="ARBA00022475"/>
    </source>
</evidence>
<feature type="domain" description="GGDEF" evidence="10">
    <location>
        <begin position="617"/>
        <end position="750"/>
    </location>
</feature>
<dbReference type="Pfam" id="PF08448">
    <property type="entry name" value="PAS_4"/>
    <property type="match status" value="1"/>
</dbReference>
<evidence type="ECO:0000256" key="5">
    <source>
        <dbReference type="ARBA" id="ARBA00023136"/>
    </source>
</evidence>
<dbReference type="SMART" id="SM00052">
    <property type="entry name" value="EAL"/>
    <property type="match status" value="1"/>
</dbReference>
<feature type="coiled-coil region" evidence="6">
    <location>
        <begin position="319"/>
        <end position="353"/>
    </location>
</feature>
<dbReference type="InterPro" id="IPR029787">
    <property type="entry name" value="Nucleotide_cyclase"/>
</dbReference>
<dbReference type="CDD" id="cd01949">
    <property type="entry name" value="GGDEF"/>
    <property type="match status" value="1"/>
</dbReference>
<feature type="transmembrane region" description="Helical" evidence="7">
    <location>
        <begin position="78"/>
        <end position="95"/>
    </location>
</feature>
<proteinExistence type="predicted"/>
<evidence type="ECO:0000256" key="1">
    <source>
        <dbReference type="ARBA" id="ARBA00004651"/>
    </source>
</evidence>
<dbReference type="NCBIfam" id="TIGR00254">
    <property type="entry name" value="GGDEF"/>
    <property type="match status" value="1"/>
</dbReference>
<feature type="transmembrane region" description="Helical" evidence="7">
    <location>
        <begin position="250"/>
        <end position="269"/>
    </location>
</feature>
<feature type="domain" description="EAL" evidence="9">
    <location>
        <begin position="759"/>
        <end position="1009"/>
    </location>
</feature>
<dbReference type="PROSITE" id="PS50887">
    <property type="entry name" value="GGDEF"/>
    <property type="match status" value="1"/>
</dbReference>
<feature type="transmembrane region" description="Helical" evidence="7">
    <location>
        <begin position="101"/>
        <end position="119"/>
    </location>
</feature>
<dbReference type="InterPro" id="IPR001633">
    <property type="entry name" value="EAL_dom"/>
</dbReference>
<dbReference type="CDD" id="cd01948">
    <property type="entry name" value="EAL"/>
    <property type="match status" value="1"/>
</dbReference>
<dbReference type="STRING" id="51670.SAMN04488557_1154"/>